<reference evidence="2 3" key="1">
    <citation type="submission" date="2018-07" db="EMBL/GenBank/DDBJ databases">
        <title>A high quality draft genome assembly of the barn swallow (H. rustica rustica).</title>
        <authorList>
            <person name="Formenti G."/>
            <person name="Chiara M."/>
            <person name="Poveda L."/>
            <person name="Francoijs K.-J."/>
            <person name="Bonisoli-Alquati A."/>
            <person name="Canova L."/>
            <person name="Gianfranceschi L."/>
            <person name="Horner D.S."/>
            <person name="Saino N."/>
        </authorList>
    </citation>
    <scope>NUCLEOTIDE SEQUENCE [LARGE SCALE GENOMIC DNA]</scope>
    <source>
        <strain evidence="2">Chelidonia</strain>
        <tissue evidence="2">Blood</tissue>
    </source>
</reference>
<dbReference type="AlphaFoldDB" id="A0A3M0JJP9"/>
<sequence length="192" mass="20989">MESGQASGQIPQKGTAAGPARCTCLSLAKGKKKKDLAIGNQRVLYGITEPIFGSCAPETKGKPKFERKEGFFSFLSGSPCPGWKESPGAQHRKELELLEPGQRRLQDEQRDGAALLGGKAARAGIVQPGQEKLWEHKPIKFSELSGTLQSKINKVLGLSMRNFKANAYIGFISQECKNINEGMIRIFLKTLE</sequence>
<protein>
    <submittedName>
        <fullName evidence="2">Uncharacterized protein</fullName>
    </submittedName>
</protein>
<gene>
    <name evidence="2" type="ORF">DUI87_22165</name>
</gene>
<evidence type="ECO:0000313" key="3">
    <source>
        <dbReference type="Proteomes" id="UP000269221"/>
    </source>
</evidence>
<feature type="compositionally biased region" description="Polar residues" evidence="1">
    <location>
        <begin position="1"/>
        <end position="12"/>
    </location>
</feature>
<organism evidence="2 3">
    <name type="scientific">Hirundo rustica rustica</name>
    <dbReference type="NCBI Taxonomy" id="333673"/>
    <lineage>
        <taxon>Eukaryota</taxon>
        <taxon>Metazoa</taxon>
        <taxon>Chordata</taxon>
        <taxon>Craniata</taxon>
        <taxon>Vertebrata</taxon>
        <taxon>Euteleostomi</taxon>
        <taxon>Archelosauria</taxon>
        <taxon>Archosauria</taxon>
        <taxon>Dinosauria</taxon>
        <taxon>Saurischia</taxon>
        <taxon>Theropoda</taxon>
        <taxon>Coelurosauria</taxon>
        <taxon>Aves</taxon>
        <taxon>Neognathae</taxon>
        <taxon>Neoaves</taxon>
        <taxon>Telluraves</taxon>
        <taxon>Australaves</taxon>
        <taxon>Passeriformes</taxon>
        <taxon>Sylvioidea</taxon>
        <taxon>Hirundinidae</taxon>
        <taxon>Hirundo</taxon>
    </lineage>
</organism>
<keyword evidence="3" id="KW-1185">Reference proteome</keyword>
<dbReference type="Proteomes" id="UP000269221">
    <property type="component" value="Unassembled WGS sequence"/>
</dbReference>
<comment type="caution">
    <text evidence="2">The sequence shown here is derived from an EMBL/GenBank/DDBJ whole genome shotgun (WGS) entry which is preliminary data.</text>
</comment>
<accession>A0A3M0JJP9</accession>
<name>A0A3M0JJP9_HIRRU</name>
<evidence type="ECO:0000256" key="1">
    <source>
        <dbReference type="SAM" id="MobiDB-lite"/>
    </source>
</evidence>
<feature type="region of interest" description="Disordered" evidence="1">
    <location>
        <begin position="1"/>
        <end position="20"/>
    </location>
</feature>
<evidence type="ECO:0000313" key="2">
    <source>
        <dbReference type="EMBL" id="RMC01216.1"/>
    </source>
</evidence>
<dbReference type="EMBL" id="QRBI01000139">
    <property type="protein sequence ID" value="RMC01216.1"/>
    <property type="molecule type" value="Genomic_DNA"/>
</dbReference>
<proteinExistence type="predicted"/>